<evidence type="ECO:0000256" key="4">
    <source>
        <dbReference type="ARBA" id="ARBA00022692"/>
    </source>
</evidence>
<evidence type="ECO:0000313" key="11">
    <source>
        <dbReference type="EMBL" id="KRH92048.1"/>
    </source>
</evidence>
<keyword evidence="6 8" id="KW-0406">Ion transport</keyword>
<name>A0A0R0M056_9MICR</name>
<evidence type="ECO:0000256" key="6">
    <source>
        <dbReference type="ARBA" id="ARBA00023065"/>
    </source>
</evidence>
<comment type="function">
    <text evidence="8">Essential component of the vacuolar proton pump (V-ATPase), a multimeric enzyme that catalyzes the translocation of protons across the membranes. Required for assembly and activity of the V-ATPase.</text>
</comment>
<dbReference type="EMBL" id="LGUB01001263">
    <property type="protein sequence ID" value="KRH92048.1"/>
    <property type="molecule type" value="Genomic_DNA"/>
</dbReference>
<keyword evidence="3 8" id="KW-0813">Transport</keyword>
<keyword evidence="8" id="KW-0375">Hydrogen ion transport</keyword>
<dbReference type="VEuPathDB" id="MicrosporidiaDB:M153_132910003"/>
<feature type="coiled-coil region" evidence="9">
    <location>
        <begin position="118"/>
        <end position="145"/>
    </location>
</feature>
<feature type="compositionally biased region" description="Basic and acidic residues" evidence="10">
    <location>
        <begin position="234"/>
        <end position="247"/>
    </location>
</feature>
<dbReference type="GO" id="GO:0007035">
    <property type="term" value="P:vacuolar acidification"/>
    <property type="evidence" value="ECO:0007669"/>
    <property type="project" value="TreeGrafter"/>
</dbReference>
<gene>
    <name evidence="11" type="ORF">M153_132910003</name>
</gene>
<comment type="caution">
    <text evidence="11">The sequence shown here is derived from an EMBL/GenBank/DDBJ whole genome shotgun (WGS) entry which is preliminary data.</text>
</comment>
<evidence type="ECO:0000256" key="7">
    <source>
        <dbReference type="ARBA" id="ARBA00023136"/>
    </source>
</evidence>
<organism evidence="11 12">
    <name type="scientific">Pseudoloma neurophilia</name>
    <dbReference type="NCBI Taxonomy" id="146866"/>
    <lineage>
        <taxon>Eukaryota</taxon>
        <taxon>Fungi</taxon>
        <taxon>Fungi incertae sedis</taxon>
        <taxon>Microsporidia</taxon>
        <taxon>Pseudoloma</taxon>
    </lineage>
</organism>
<evidence type="ECO:0000313" key="12">
    <source>
        <dbReference type="Proteomes" id="UP000051530"/>
    </source>
</evidence>
<keyword evidence="4" id="KW-0812">Transmembrane</keyword>
<dbReference type="PANTHER" id="PTHR11629:SF63">
    <property type="entry name" value="V-TYPE PROTON ATPASE SUBUNIT A"/>
    <property type="match status" value="1"/>
</dbReference>
<dbReference type="GO" id="GO:0046961">
    <property type="term" value="F:proton-transporting ATPase activity, rotational mechanism"/>
    <property type="evidence" value="ECO:0007669"/>
    <property type="project" value="InterPro"/>
</dbReference>
<evidence type="ECO:0000256" key="10">
    <source>
        <dbReference type="SAM" id="MobiDB-lite"/>
    </source>
</evidence>
<evidence type="ECO:0000256" key="3">
    <source>
        <dbReference type="ARBA" id="ARBA00022448"/>
    </source>
</evidence>
<evidence type="ECO:0000256" key="9">
    <source>
        <dbReference type="SAM" id="Coils"/>
    </source>
</evidence>
<feature type="non-terminal residue" evidence="11">
    <location>
        <position position="1"/>
    </location>
</feature>
<keyword evidence="5" id="KW-1133">Transmembrane helix</keyword>
<comment type="subcellular location">
    <subcellularLocation>
        <location evidence="1">Membrane</location>
        <topology evidence="1">Multi-pass membrane protein</topology>
    </subcellularLocation>
</comment>
<dbReference type="GO" id="GO:0051117">
    <property type="term" value="F:ATPase binding"/>
    <property type="evidence" value="ECO:0007669"/>
    <property type="project" value="TreeGrafter"/>
</dbReference>
<dbReference type="GO" id="GO:0016471">
    <property type="term" value="C:vacuolar proton-transporting V-type ATPase complex"/>
    <property type="evidence" value="ECO:0007669"/>
    <property type="project" value="TreeGrafter"/>
</dbReference>
<dbReference type="GO" id="GO:0033179">
    <property type="term" value="C:proton-transporting V-type ATPase, V0 domain"/>
    <property type="evidence" value="ECO:0007669"/>
    <property type="project" value="InterPro"/>
</dbReference>
<accession>A0A0R0M056</accession>
<evidence type="ECO:0000256" key="5">
    <source>
        <dbReference type="ARBA" id="ARBA00022989"/>
    </source>
</evidence>
<dbReference type="InterPro" id="IPR002490">
    <property type="entry name" value="V-ATPase_116kDa_su"/>
</dbReference>
<feature type="non-terminal residue" evidence="11">
    <location>
        <position position="269"/>
    </location>
</feature>
<dbReference type="Proteomes" id="UP000051530">
    <property type="component" value="Unassembled WGS sequence"/>
</dbReference>
<feature type="region of interest" description="Disordered" evidence="10">
    <location>
        <begin position="228"/>
        <end position="269"/>
    </location>
</feature>
<feature type="compositionally biased region" description="Basic and acidic residues" evidence="10">
    <location>
        <begin position="253"/>
        <end position="269"/>
    </location>
</feature>
<dbReference type="Pfam" id="PF01496">
    <property type="entry name" value="V_ATPase_I"/>
    <property type="match status" value="1"/>
</dbReference>
<sequence length="269" mass="31652">RLKMFLHPIKMRKLSFYISKDHIKSILFELGKFKFIEFLNLNHQLRQDDLPFAKELLWLERKRSALDVFITELEENDIDISPLSDIITDLNEIVIIENRDEIKDCTFFEDMDDHFTRLQELKAMRDHINSRLQELKENLNILSLLNEQDLTKKSCMTGIIDSSKLNVLKKILETVFRNNLLFISSNYEDSTVFLIFTHGNDAYEKLIQICTSFGARLFSEQSEEGNTILINTEQKQKEESGNDKSESKEEESNEKSEFEYKYKGVKGDE</sequence>
<evidence type="ECO:0000256" key="1">
    <source>
        <dbReference type="ARBA" id="ARBA00004141"/>
    </source>
</evidence>
<comment type="similarity">
    <text evidence="2 8">Belongs to the V-ATPase 116 kDa subunit family.</text>
</comment>
<evidence type="ECO:0000256" key="2">
    <source>
        <dbReference type="ARBA" id="ARBA00009904"/>
    </source>
</evidence>
<evidence type="ECO:0000256" key="8">
    <source>
        <dbReference type="RuleBase" id="RU361189"/>
    </source>
</evidence>
<proteinExistence type="inferred from homology"/>
<dbReference type="AlphaFoldDB" id="A0A0R0M056"/>
<dbReference type="PANTHER" id="PTHR11629">
    <property type="entry name" value="VACUOLAR PROTON ATPASES"/>
    <property type="match status" value="1"/>
</dbReference>
<reference evidence="11 12" key="1">
    <citation type="submission" date="2015-07" db="EMBL/GenBank/DDBJ databases">
        <title>The genome of Pseudoloma neurophilia, a relevant intracellular parasite of the zebrafish.</title>
        <authorList>
            <person name="Ndikumana S."/>
            <person name="Pelin A."/>
            <person name="Sanders J."/>
            <person name="Corradi N."/>
        </authorList>
    </citation>
    <scope>NUCLEOTIDE SEQUENCE [LARGE SCALE GENOMIC DNA]</scope>
    <source>
        <strain evidence="11 12">MK1</strain>
    </source>
</reference>
<keyword evidence="9" id="KW-0175">Coiled coil</keyword>
<keyword evidence="12" id="KW-1185">Reference proteome</keyword>
<keyword evidence="7" id="KW-0472">Membrane</keyword>
<protein>
    <recommendedName>
        <fullName evidence="8">V-type proton ATPase subunit a</fullName>
    </recommendedName>
</protein>